<protein>
    <submittedName>
        <fullName evidence="4">DUF1648 domain-containing protein</fullName>
    </submittedName>
</protein>
<dbReference type="EMBL" id="QSLJ01000001">
    <property type="protein sequence ID" value="RHF38479.1"/>
    <property type="molecule type" value="Genomic_DNA"/>
</dbReference>
<evidence type="ECO:0000256" key="1">
    <source>
        <dbReference type="SAM" id="MobiDB-lite"/>
    </source>
</evidence>
<organism evidence="4 5">
    <name type="scientific">Collinsella intestinalis</name>
    <dbReference type="NCBI Taxonomy" id="147207"/>
    <lineage>
        <taxon>Bacteria</taxon>
        <taxon>Bacillati</taxon>
        <taxon>Actinomycetota</taxon>
        <taxon>Coriobacteriia</taxon>
        <taxon>Coriobacteriales</taxon>
        <taxon>Coriobacteriaceae</taxon>
        <taxon>Collinsella</taxon>
    </lineage>
</organism>
<keyword evidence="2" id="KW-0472">Membrane</keyword>
<keyword evidence="5" id="KW-1185">Reference proteome</keyword>
<keyword evidence="2" id="KW-1133">Transmembrane helix</keyword>
<reference evidence="4 5" key="1">
    <citation type="submission" date="2018-08" db="EMBL/GenBank/DDBJ databases">
        <title>A genome reference for cultivated species of the human gut microbiota.</title>
        <authorList>
            <person name="Zou Y."/>
            <person name="Xue W."/>
            <person name="Luo G."/>
        </authorList>
    </citation>
    <scope>NUCLEOTIDE SEQUENCE [LARGE SCALE GENOMIC DNA]</scope>
    <source>
        <strain evidence="4 5">AM25-33</strain>
    </source>
</reference>
<feature type="region of interest" description="Disordered" evidence="1">
    <location>
        <begin position="1"/>
        <end position="28"/>
    </location>
</feature>
<dbReference type="AlphaFoldDB" id="A0A414NF86"/>
<proteinExistence type="predicted"/>
<dbReference type="PIRSF" id="PIRSF038959">
    <property type="entry name" value="SdpI"/>
    <property type="match status" value="1"/>
</dbReference>
<evidence type="ECO:0000259" key="3">
    <source>
        <dbReference type="Pfam" id="PF07853"/>
    </source>
</evidence>
<dbReference type="RefSeq" id="WP_118102672.1">
    <property type="nucleotide sequence ID" value="NZ_CABJEU010000001.1"/>
</dbReference>
<dbReference type="PANTHER" id="PTHR37810:SF5">
    <property type="entry name" value="IMMUNITY PROTEIN SDPI"/>
    <property type="match status" value="1"/>
</dbReference>
<dbReference type="PANTHER" id="PTHR37810">
    <property type="entry name" value="IMMUNITY PROTEIN SDPI"/>
    <property type="match status" value="1"/>
</dbReference>
<dbReference type="Proteomes" id="UP000283983">
    <property type="component" value="Unassembled WGS sequence"/>
</dbReference>
<name>A0A414NF86_9ACTN</name>
<sequence>MTDKDLKTPGTDSRTLDGAERDARPDANPLSRKTMTVLAVLCIASFLAHLALLPRMPEMVPTHWDAAGDVNGYTSRTAMIALDALPLLFLVMFRVLPGIDPRGAVYARMGSFYTGFASLFTFFMIAMTWTSELTVFGILPETGSPIGIITSIVVGIGLVMLGNYMPKVKRNYTFGCKTPWALDDDRNWRLTHRFCGVAFVLAGIVVVASGVLSMQHGEVAFWMLVGSVLASSLGTYAYSYLVYRNGNRPLRAR</sequence>
<feature type="transmembrane region" description="Helical" evidence="2">
    <location>
        <begin position="105"/>
        <end position="126"/>
    </location>
</feature>
<accession>A0A414NF86</accession>
<evidence type="ECO:0000313" key="4">
    <source>
        <dbReference type="EMBL" id="RHF38479.1"/>
    </source>
</evidence>
<feature type="transmembrane region" description="Helical" evidence="2">
    <location>
        <begin position="194"/>
        <end position="214"/>
    </location>
</feature>
<comment type="caution">
    <text evidence="4">The sequence shown here is derived from an EMBL/GenBank/DDBJ whole genome shotgun (WGS) entry which is preliminary data.</text>
</comment>
<evidence type="ECO:0000256" key="2">
    <source>
        <dbReference type="SAM" id="Phobius"/>
    </source>
</evidence>
<dbReference type="InterPro" id="IPR025962">
    <property type="entry name" value="SdpI/YhfL"/>
</dbReference>
<dbReference type="GO" id="GO:0009636">
    <property type="term" value="P:response to toxic substance"/>
    <property type="evidence" value="ECO:0007669"/>
    <property type="project" value="TreeGrafter"/>
</dbReference>
<feature type="domain" description="DUF1648" evidence="3">
    <location>
        <begin position="40"/>
        <end position="80"/>
    </location>
</feature>
<feature type="transmembrane region" description="Helical" evidence="2">
    <location>
        <begin position="34"/>
        <end position="53"/>
    </location>
</feature>
<feature type="transmembrane region" description="Helical" evidence="2">
    <location>
        <begin position="73"/>
        <end position="93"/>
    </location>
</feature>
<dbReference type="Pfam" id="PF07853">
    <property type="entry name" value="DUF1648"/>
    <property type="match status" value="1"/>
</dbReference>
<evidence type="ECO:0000313" key="5">
    <source>
        <dbReference type="Proteomes" id="UP000283983"/>
    </source>
</evidence>
<feature type="transmembrane region" description="Helical" evidence="2">
    <location>
        <begin position="220"/>
        <end position="243"/>
    </location>
</feature>
<dbReference type="InParanoid" id="A0A414NF86"/>
<feature type="compositionally biased region" description="Basic and acidic residues" evidence="1">
    <location>
        <begin position="14"/>
        <end position="25"/>
    </location>
</feature>
<dbReference type="Pfam" id="PF13630">
    <property type="entry name" value="SdpI"/>
    <property type="match status" value="1"/>
</dbReference>
<gene>
    <name evidence="4" type="ORF">DW682_01895</name>
</gene>
<keyword evidence="2" id="KW-0812">Transmembrane</keyword>
<dbReference type="InterPro" id="IPR012867">
    <property type="entry name" value="DUF1648"/>
</dbReference>
<feature type="transmembrane region" description="Helical" evidence="2">
    <location>
        <begin position="146"/>
        <end position="164"/>
    </location>
</feature>
<dbReference type="InterPro" id="IPR026272">
    <property type="entry name" value="SdpI"/>
</dbReference>